<dbReference type="EMBL" id="CP000910">
    <property type="protein sequence ID" value="ABY23602.1"/>
    <property type="molecule type" value="Genomic_DNA"/>
</dbReference>
<sequence>MSEQDNNTKGAGPEPTPNLPEPTLGEAQISPDAAKEASLDEAAAEAAKVEAEADENTSSRTEPSWLDKSAASNDWDHAFVSSSSTPAAGITPTGASAAPEAENPSSAGKPVPETAQPDVPSAENDWGADESTVLRTNFNEPPVVSNPWSKADEPASESPKTAEGTQPPVPSEQAAQPAPAEPAAPAAPAEPASQATQAAQPTQSWSRPDEAQPSAPQSATLGRSVESTRASSRATNGPTIWPAARPAIWSTSAGRSADWPGSPKRWT</sequence>
<protein>
    <submittedName>
        <fullName evidence="2">Uncharacterized protein</fullName>
    </submittedName>
</protein>
<feature type="compositionally biased region" description="Polar residues" evidence="1">
    <location>
        <begin position="214"/>
        <end position="238"/>
    </location>
</feature>
<dbReference type="STRING" id="288705.RSal33209_1869"/>
<accession>A9WQP5</accession>
<keyword evidence="3" id="KW-1185">Reference proteome</keyword>
<evidence type="ECO:0000313" key="2">
    <source>
        <dbReference type="EMBL" id="ABY23602.1"/>
    </source>
</evidence>
<dbReference type="Proteomes" id="UP000002007">
    <property type="component" value="Chromosome"/>
</dbReference>
<reference evidence="3" key="1">
    <citation type="journal article" date="2008" name="J. Bacteriol.">
        <title>Genome sequence of the fish pathogen Renibacterium salmoninarum suggests reductive evolution away from an environmental Arthrobacter ancestor.</title>
        <authorList>
            <person name="Wiens G.D."/>
            <person name="Rockey D.D."/>
            <person name="Wu Z."/>
            <person name="Chang J."/>
            <person name="Levy R."/>
            <person name="Crane S."/>
            <person name="Chen D.S."/>
            <person name="Capri G.R."/>
            <person name="Burnett J.R."/>
            <person name="Sudheesh P.S."/>
            <person name="Schipma M.J."/>
            <person name="Burd H."/>
            <person name="Bhattacharyya A."/>
            <person name="Rhodes L.D."/>
            <person name="Kaul R."/>
            <person name="Strom M.S."/>
        </authorList>
    </citation>
    <scope>NUCLEOTIDE SEQUENCE [LARGE SCALE GENOMIC DNA]</scope>
    <source>
        <strain evidence="3">ATCC 33209 / DSM 20767 / JCM 11484 / NBRC 15589 / NCIMB 2235</strain>
    </source>
</reference>
<dbReference type="RefSeq" id="WP_012245273.1">
    <property type="nucleotide sequence ID" value="NC_010168.1"/>
</dbReference>
<dbReference type="HOGENOM" id="CLU_1041586_0_0_11"/>
<gene>
    <name evidence="2" type="ordered locus">RSal33209_1869</name>
</gene>
<proteinExistence type="predicted"/>
<name>A9WQP5_RENSM</name>
<feature type="compositionally biased region" description="Low complexity" evidence="1">
    <location>
        <begin position="171"/>
        <end position="204"/>
    </location>
</feature>
<feature type="compositionally biased region" description="Low complexity" evidence="1">
    <location>
        <begin position="95"/>
        <end position="107"/>
    </location>
</feature>
<organism evidence="2 3">
    <name type="scientific">Renibacterium salmoninarum (strain ATCC 33209 / DSM 20767 / JCM 11484 / NBRC 15589 / NCIMB 2235)</name>
    <dbReference type="NCBI Taxonomy" id="288705"/>
    <lineage>
        <taxon>Bacteria</taxon>
        <taxon>Bacillati</taxon>
        <taxon>Actinomycetota</taxon>
        <taxon>Actinomycetes</taxon>
        <taxon>Micrococcales</taxon>
        <taxon>Micrococcaceae</taxon>
        <taxon>Renibacterium</taxon>
    </lineage>
</organism>
<dbReference type="AlphaFoldDB" id="A9WQP5"/>
<dbReference type="KEGG" id="rsa:RSal33209_1869"/>
<feature type="region of interest" description="Disordered" evidence="1">
    <location>
        <begin position="1"/>
        <end position="267"/>
    </location>
</feature>
<evidence type="ECO:0000313" key="3">
    <source>
        <dbReference type="Proteomes" id="UP000002007"/>
    </source>
</evidence>
<evidence type="ECO:0000256" key="1">
    <source>
        <dbReference type="SAM" id="MobiDB-lite"/>
    </source>
</evidence>